<feature type="transmembrane region" description="Helical" evidence="1">
    <location>
        <begin position="304"/>
        <end position="326"/>
    </location>
</feature>
<dbReference type="AlphaFoldDB" id="A0A1I2C519"/>
<feature type="transmembrane region" description="Helical" evidence="1">
    <location>
        <begin position="79"/>
        <end position="97"/>
    </location>
</feature>
<feature type="transmembrane region" description="Helical" evidence="1">
    <location>
        <begin position="134"/>
        <end position="155"/>
    </location>
</feature>
<feature type="transmembrane region" description="Helical" evidence="1">
    <location>
        <begin position="175"/>
        <end position="194"/>
    </location>
</feature>
<evidence type="ECO:0000313" key="3">
    <source>
        <dbReference type="Proteomes" id="UP000183410"/>
    </source>
</evidence>
<sequence length="410" mass="44730">MLRLPFLFIATGIAGFTLFHLTSLLSLADWIGDPVRGPTGWYNIHLIILGWATMIAMGAVYQLIHVILQSKIYSERLAYVHYGCFTAGVCGLLYGFINGEVAWIASFAVLALIGLLLFALNVTRTLWRAAQWNAITLSTACAVLYLTLTGLSGMGMGLNFALNAWGGLHERLFGAHIWLGTLGWFGLLITGFSYKMLPMFYLAHSFPTRLSYVTLGLWNAGVLTGASAFLFDWGFWTKWTALLFLVLALLAYNVHLGQIRKHRHKRQPGAGIAWSVNSCRAIALFATSALIYTAFDPQAFDSAALVTAAGWIYLGGWVAFMILCYLSKIVPFLWWTQKYGPQVGKPGIPTMAALLGDNGVNLGLTGIAFSLLLLFAGLLLGLPFLALVGGLGFSLFSLGYISLIASVFTR</sequence>
<proteinExistence type="predicted"/>
<feature type="transmembrane region" description="Helical" evidence="1">
    <location>
        <begin position="241"/>
        <end position="259"/>
    </location>
</feature>
<evidence type="ECO:0000313" key="2">
    <source>
        <dbReference type="EMBL" id="SFE63285.1"/>
    </source>
</evidence>
<gene>
    <name evidence="2" type="ORF">SAMN04487969_104274</name>
</gene>
<dbReference type="RefSeq" id="WP_046233432.1">
    <property type="nucleotide sequence ID" value="NZ_FONN01000004.1"/>
</dbReference>
<dbReference type="InterPro" id="IPR036927">
    <property type="entry name" value="Cyt_c_oxase-like_su1_sf"/>
</dbReference>
<name>A0A1I2C519_9BACL</name>
<dbReference type="SUPFAM" id="SSF81442">
    <property type="entry name" value="Cytochrome c oxidase subunit I-like"/>
    <property type="match status" value="1"/>
</dbReference>
<feature type="transmembrane region" description="Helical" evidence="1">
    <location>
        <begin position="103"/>
        <end position="122"/>
    </location>
</feature>
<keyword evidence="1" id="KW-1133">Transmembrane helix</keyword>
<evidence type="ECO:0008006" key="4">
    <source>
        <dbReference type="Google" id="ProtNLM"/>
    </source>
</evidence>
<keyword evidence="3" id="KW-1185">Reference proteome</keyword>
<protein>
    <recommendedName>
        <fullName evidence="4">Cytochrome C and Quinol oxidase polypeptide I</fullName>
    </recommendedName>
</protein>
<reference evidence="3" key="1">
    <citation type="submission" date="2016-10" db="EMBL/GenBank/DDBJ databases">
        <authorList>
            <person name="Varghese N."/>
            <person name="Submissions S."/>
        </authorList>
    </citation>
    <scope>NUCLEOTIDE SEQUENCE [LARGE SCALE GENOMIC DNA]</scope>
    <source>
        <strain evidence="3">CGMCC 1.10223</strain>
    </source>
</reference>
<dbReference type="Proteomes" id="UP000183410">
    <property type="component" value="Unassembled WGS sequence"/>
</dbReference>
<accession>A0A1I2C519</accession>
<dbReference type="OrthoDB" id="5245199at2"/>
<feature type="transmembrane region" description="Helical" evidence="1">
    <location>
        <begin position="386"/>
        <end position="408"/>
    </location>
</feature>
<feature type="transmembrane region" description="Helical" evidence="1">
    <location>
        <begin position="271"/>
        <end position="292"/>
    </location>
</feature>
<feature type="transmembrane region" description="Helical" evidence="1">
    <location>
        <begin position="44"/>
        <end position="67"/>
    </location>
</feature>
<keyword evidence="1" id="KW-0472">Membrane</keyword>
<organism evidence="2 3">
    <name type="scientific">Paenibacillus algorifonticola</name>
    <dbReference type="NCBI Taxonomy" id="684063"/>
    <lineage>
        <taxon>Bacteria</taxon>
        <taxon>Bacillati</taxon>
        <taxon>Bacillota</taxon>
        <taxon>Bacilli</taxon>
        <taxon>Bacillales</taxon>
        <taxon>Paenibacillaceae</taxon>
        <taxon>Paenibacillus</taxon>
    </lineage>
</organism>
<keyword evidence="1" id="KW-0812">Transmembrane</keyword>
<feature type="transmembrane region" description="Helical" evidence="1">
    <location>
        <begin position="215"/>
        <end position="235"/>
    </location>
</feature>
<dbReference type="Gene3D" id="1.20.210.10">
    <property type="entry name" value="Cytochrome c oxidase-like, subunit I domain"/>
    <property type="match status" value="1"/>
</dbReference>
<evidence type="ECO:0000256" key="1">
    <source>
        <dbReference type="SAM" id="Phobius"/>
    </source>
</evidence>
<feature type="transmembrane region" description="Helical" evidence="1">
    <location>
        <begin position="360"/>
        <end position="380"/>
    </location>
</feature>
<dbReference type="EMBL" id="FONN01000004">
    <property type="protein sequence ID" value="SFE63285.1"/>
    <property type="molecule type" value="Genomic_DNA"/>
</dbReference>